<reference evidence="2 3" key="1">
    <citation type="submission" date="2023-03" db="EMBL/GenBank/DDBJ databases">
        <title>Isolation and description of six Streptomyces strains from soil environments, able to metabolize different microbial glucans.</title>
        <authorList>
            <person name="Widen T."/>
            <person name="Larsbrink J."/>
        </authorList>
    </citation>
    <scope>NUCLEOTIDE SEQUENCE [LARGE SCALE GENOMIC DNA]</scope>
    <source>
        <strain evidence="2 3">Alt3</strain>
    </source>
</reference>
<organism evidence="2 3">
    <name type="scientific">Streptomyces glycanivorans</name>
    <dbReference type="NCBI Taxonomy" id="3033808"/>
    <lineage>
        <taxon>Bacteria</taxon>
        <taxon>Bacillati</taxon>
        <taxon>Actinomycetota</taxon>
        <taxon>Actinomycetes</taxon>
        <taxon>Kitasatosporales</taxon>
        <taxon>Streptomycetaceae</taxon>
        <taxon>Streptomyces</taxon>
    </lineage>
</organism>
<feature type="compositionally biased region" description="Basic and acidic residues" evidence="1">
    <location>
        <begin position="75"/>
        <end position="84"/>
    </location>
</feature>
<proteinExistence type="predicted"/>
<keyword evidence="3" id="KW-1185">Reference proteome</keyword>
<dbReference type="Proteomes" id="UP001224433">
    <property type="component" value="Chromosome"/>
</dbReference>
<dbReference type="RefSeq" id="WP_306104799.1">
    <property type="nucleotide sequence ID" value="NZ_CP120983.1"/>
</dbReference>
<gene>
    <name evidence="2" type="ORF">P8A20_32795</name>
</gene>
<feature type="region of interest" description="Disordered" evidence="1">
    <location>
        <begin position="64"/>
        <end position="84"/>
    </location>
</feature>
<evidence type="ECO:0000313" key="2">
    <source>
        <dbReference type="EMBL" id="WLQ68054.1"/>
    </source>
</evidence>
<sequence>MSRRVLVSPLLGVVLALTSRRMRIHGGQGRGCAKDLTDKGDISVGCVDAEGLARVRGELPACDSTLLHGSGARTPRGDEGPPPD</sequence>
<evidence type="ECO:0000313" key="3">
    <source>
        <dbReference type="Proteomes" id="UP001224433"/>
    </source>
</evidence>
<evidence type="ECO:0000256" key="1">
    <source>
        <dbReference type="SAM" id="MobiDB-lite"/>
    </source>
</evidence>
<protein>
    <recommendedName>
        <fullName evidence="4">Secreted protein</fullName>
    </recommendedName>
</protein>
<name>A0ABY9JNF3_9ACTN</name>
<dbReference type="EMBL" id="CP120983">
    <property type="protein sequence ID" value="WLQ68054.1"/>
    <property type="molecule type" value="Genomic_DNA"/>
</dbReference>
<evidence type="ECO:0008006" key="4">
    <source>
        <dbReference type="Google" id="ProtNLM"/>
    </source>
</evidence>
<accession>A0ABY9JNF3</accession>